<feature type="domain" description="PIH1D1/2/3 CS-like" evidence="2">
    <location>
        <begin position="307"/>
        <end position="382"/>
    </location>
</feature>
<sequence length="387" mass="43224">MMSKSDLFEDATRVWKMLDEMVLNDPVGYRKFIDRQLKEGRKCVSPPEVRFVIKATLKQSKKKLFVNYCEWTAVPEAKTESSPIIVKCGEPFDLDENLGIALAFNPNVFVQHGFGQLPDGDENKAQLFKPKSRQEQNNWYQLIWLGLHYLEQEKELATLESNSVICSAAPLRPQILNSSPQFGSKEAMLKSLGFHKRLIHTKQLHSPVCENDPMDVLIQEAIREIAPENVGNSVADGVLGSTSFSGSVFTESQPFQLPQSVRKPGHPLIQELNAKTQASETSSVQGLEEVPIQWHAEVLAVANKKNESAHSNRLKVTFELRGVRSGSQCDLDITSDKLFLVVGDSPVVYKPLEITLPCKVDAPHAEAKFNAKREILTLLIPIVPSNP</sequence>
<dbReference type="InterPro" id="IPR041442">
    <property type="entry name" value="PIH1D1/2/3_CS-like"/>
</dbReference>
<dbReference type="AlphaFoldDB" id="A0A504Z091"/>
<dbReference type="InterPro" id="IPR050734">
    <property type="entry name" value="PIH1/Kintoun_subfamily"/>
</dbReference>
<organism evidence="3 4">
    <name type="scientific">Fasciola gigantica</name>
    <name type="common">Giant liver fluke</name>
    <dbReference type="NCBI Taxonomy" id="46835"/>
    <lineage>
        <taxon>Eukaryota</taxon>
        <taxon>Metazoa</taxon>
        <taxon>Spiralia</taxon>
        <taxon>Lophotrochozoa</taxon>
        <taxon>Platyhelminthes</taxon>
        <taxon>Trematoda</taxon>
        <taxon>Digenea</taxon>
        <taxon>Plagiorchiida</taxon>
        <taxon>Echinostomata</taxon>
        <taxon>Echinostomatoidea</taxon>
        <taxon>Fasciolidae</taxon>
        <taxon>Fasciola</taxon>
    </lineage>
</organism>
<dbReference type="Pfam" id="PF18201">
    <property type="entry name" value="PIH1_CS"/>
    <property type="match status" value="1"/>
</dbReference>
<protein>
    <submittedName>
        <fullName evidence="3">PIH1 domain-containing protein 2</fullName>
    </submittedName>
</protein>
<dbReference type="PANTHER" id="PTHR22997">
    <property type="entry name" value="PIH1 DOMAIN-CONTAINING PROTEIN 1"/>
    <property type="match status" value="1"/>
</dbReference>
<dbReference type="GO" id="GO:0005737">
    <property type="term" value="C:cytoplasm"/>
    <property type="evidence" value="ECO:0007669"/>
    <property type="project" value="TreeGrafter"/>
</dbReference>
<dbReference type="OrthoDB" id="545063at2759"/>
<dbReference type="GO" id="GO:0006364">
    <property type="term" value="P:rRNA processing"/>
    <property type="evidence" value="ECO:0007669"/>
    <property type="project" value="TreeGrafter"/>
</dbReference>
<comment type="caution">
    <text evidence="3">The sequence shown here is derived from an EMBL/GenBank/DDBJ whole genome shotgun (WGS) entry which is preliminary data.</text>
</comment>
<dbReference type="Proteomes" id="UP000316759">
    <property type="component" value="Unassembled WGS sequence"/>
</dbReference>
<reference evidence="3 4" key="1">
    <citation type="submission" date="2019-04" db="EMBL/GenBank/DDBJ databases">
        <title>Annotation for the trematode Fasciola gigantica.</title>
        <authorList>
            <person name="Choi Y.-J."/>
        </authorList>
    </citation>
    <scope>NUCLEOTIDE SEQUENCE [LARGE SCALE GENOMIC DNA]</scope>
    <source>
        <strain evidence="3">Uganda_cow_1</strain>
    </source>
</reference>
<proteinExistence type="inferred from homology"/>
<name>A0A504Z091_FASGI</name>
<dbReference type="EMBL" id="SUNJ01000950">
    <property type="protein sequence ID" value="TPP67203.1"/>
    <property type="molecule type" value="Genomic_DNA"/>
</dbReference>
<dbReference type="GO" id="GO:1990904">
    <property type="term" value="C:ribonucleoprotein complex"/>
    <property type="evidence" value="ECO:0007669"/>
    <property type="project" value="TreeGrafter"/>
</dbReference>
<comment type="similarity">
    <text evidence="1">Belongs to the PIH1 family.</text>
</comment>
<evidence type="ECO:0000256" key="1">
    <source>
        <dbReference type="ARBA" id="ARBA00008511"/>
    </source>
</evidence>
<dbReference type="GO" id="GO:0097255">
    <property type="term" value="C:R2TP complex"/>
    <property type="evidence" value="ECO:0007669"/>
    <property type="project" value="TreeGrafter"/>
</dbReference>
<keyword evidence="4" id="KW-1185">Reference proteome</keyword>
<evidence type="ECO:0000313" key="4">
    <source>
        <dbReference type="Proteomes" id="UP000316759"/>
    </source>
</evidence>
<gene>
    <name evidence="3" type="ORF">FGIG_06419</name>
</gene>
<dbReference type="GO" id="GO:0000492">
    <property type="term" value="P:box C/D snoRNP assembly"/>
    <property type="evidence" value="ECO:0007669"/>
    <property type="project" value="TreeGrafter"/>
</dbReference>
<dbReference type="STRING" id="46835.A0A504Z091"/>
<accession>A0A504Z091</accession>
<evidence type="ECO:0000313" key="3">
    <source>
        <dbReference type="EMBL" id="TPP67203.1"/>
    </source>
</evidence>
<dbReference type="PANTHER" id="PTHR22997:SF0">
    <property type="entry name" value="PIH1 DOMAIN-CONTAINING PROTEIN 1"/>
    <property type="match status" value="1"/>
</dbReference>
<evidence type="ECO:0000259" key="2">
    <source>
        <dbReference type="Pfam" id="PF18201"/>
    </source>
</evidence>